<dbReference type="EMBL" id="LPHD01000149">
    <property type="protein sequence ID" value="KWA78095.1"/>
    <property type="molecule type" value="Genomic_DNA"/>
</dbReference>
<dbReference type="AlphaFoldDB" id="A0A103PRZ1"/>
<accession>A0A103PRZ1</accession>
<organism evidence="1 2">
    <name type="scientific">Burkholderia ubonensis</name>
    <dbReference type="NCBI Taxonomy" id="101571"/>
    <lineage>
        <taxon>Bacteria</taxon>
        <taxon>Pseudomonadati</taxon>
        <taxon>Pseudomonadota</taxon>
        <taxon>Betaproteobacteria</taxon>
        <taxon>Burkholderiales</taxon>
        <taxon>Burkholderiaceae</taxon>
        <taxon>Burkholderia</taxon>
        <taxon>Burkholderia cepacia complex</taxon>
    </lineage>
</organism>
<name>A0A103PRZ1_9BURK</name>
<gene>
    <name evidence="1" type="ORF">WL29_33580</name>
</gene>
<proteinExistence type="predicted"/>
<reference evidence="1 2" key="1">
    <citation type="submission" date="2015-11" db="EMBL/GenBank/DDBJ databases">
        <title>Expanding the genomic diversity of Burkholderia species for the development of highly accurate diagnostics.</title>
        <authorList>
            <person name="Sahl J."/>
            <person name="Keim P."/>
            <person name="Wagner D."/>
        </authorList>
    </citation>
    <scope>NUCLEOTIDE SEQUENCE [LARGE SCALE GENOMIC DNA]</scope>
    <source>
        <strain evidence="1 2">MSMB2087WGS</strain>
    </source>
</reference>
<comment type="caution">
    <text evidence="1">The sequence shown here is derived from an EMBL/GenBank/DDBJ whole genome shotgun (WGS) entry which is preliminary data.</text>
</comment>
<dbReference type="Proteomes" id="UP000060630">
    <property type="component" value="Unassembled WGS sequence"/>
</dbReference>
<protein>
    <submittedName>
        <fullName evidence="1">Uncharacterized protein</fullName>
    </submittedName>
</protein>
<sequence>MVAVSPRYCGLAEPDAGAGATALLDSSGDSVSGVPDVSGMLSDDDAVSSVGLTSDGGAPRCWSTGFGGRGGTVGK</sequence>
<evidence type="ECO:0000313" key="1">
    <source>
        <dbReference type="EMBL" id="KWA78095.1"/>
    </source>
</evidence>
<evidence type="ECO:0000313" key="2">
    <source>
        <dbReference type="Proteomes" id="UP000060630"/>
    </source>
</evidence>